<proteinExistence type="predicted"/>
<dbReference type="Pfam" id="PF13229">
    <property type="entry name" value="Beta_helix"/>
    <property type="match status" value="1"/>
</dbReference>
<feature type="domain" description="Right handed beta helix" evidence="1">
    <location>
        <begin position="459"/>
        <end position="629"/>
    </location>
</feature>
<dbReference type="PANTHER" id="PTHR36453:SF1">
    <property type="entry name" value="RIGHT HANDED BETA HELIX DOMAIN-CONTAINING PROTEIN"/>
    <property type="match status" value="1"/>
</dbReference>
<dbReference type="AlphaFoldDB" id="A0A1R4KHR0"/>
<sequence>MITTARSVVVRLQRSSAIGDLTYFCSPTPPGTHMYRCIRALSLSLFALGITLSGMPAHAAPAPLDLGSSATGLRLGGNVPKSDKARAFVVHAAPSGRGKECTATRPCSLDVAIVAGRAAMARLNADVTVVLHGGTYYRSRPIVLGTNDAGVNGKRMTWTAGSDGRPVIDGAMRPSSWSAWKGRKGVHRAKVPAGTRSRQLFVNGKAATRASASTSTVLGKISKSRDGRSFRTSPQKLASWMNLTDTELVWAGGKDYNVAWQSWSQSRCPLEGAASRAVRVARPCYTAADPYGLQGVNVPSVIENNLALLTKPGQFYLDSVRGWIYYMPRRGENLSKSKVELPVAQGLVRGDGVKDLTIRGVSFQNDTWTEPSTKVGYPAHQGGWYQKGGNLYSPPGAVQFKNSQGIRLESVSVLRAGASGIEFRDGTRDSYIRRARVEYTAASGVVLGGVLNDQRNDTRLEVSDSAILNSGRQYLGAVGLFGGYVSNAVIRHNEVGFAAYSGISFGWGWGQKSSFANNRIEGNHVHDVMKSVLSDGGGIYVNGVGQGRNTITGNLVEGTFKPYGAIYLDGSASNWDVTGNVVRKTNTNWILVQDLKEQMALRNTVRGNWTDTGRHVVARHPSNKFLGNAVVSKEKWPAAAQKVVTNAG</sequence>
<keyword evidence="3" id="KW-1185">Reference proteome</keyword>
<evidence type="ECO:0000313" key="2">
    <source>
        <dbReference type="EMBL" id="SJN43886.1"/>
    </source>
</evidence>
<dbReference type="SMART" id="SM00710">
    <property type="entry name" value="PbH1"/>
    <property type="match status" value="6"/>
</dbReference>
<evidence type="ECO:0000259" key="1">
    <source>
        <dbReference type="Pfam" id="PF13229"/>
    </source>
</evidence>
<dbReference type="InterPro" id="IPR011050">
    <property type="entry name" value="Pectin_lyase_fold/virulence"/>
</dbReference>
<dbReference type="EMBL" id="FUKQ01000056">
    <property type="protein sequence ID" value="SJN43886.1"/>
    <property type="molecule type" value="Genomic_DNA"/>
</dbReference>
<organism evidence="2 3">
    <name type="scientific">Luteococcus japonicus LSP_Lj1</name>
    <dbReference type="NCBI Taxonomy" id="1255658"/>
    <lineage>
        <taxon>Bacteria</taxon>
        <taxon>Bacillati</taxon>
        <taxon>Actinomycetota</taxon>
        <taxon>Actinomycetes</taxon>
        <taxon>Propionibacteriales</taxon>
        <taxon>Propionibacteriaceae</taxon>
        <taxon>Luteococcus</taxon>
    </lineage>
</organism>
<dbReference type="Proteomes" id="UP000188342">
    <property type="component" value="Unassembled WGS sequence"/>
</dbReference>
<evidence type="ECO:0000313" key="3">
    <source>
        <dbReference type="Proteomes" id="UP000188342"/>
    </source>
</evidence>
<reference evidence="2 3" key="1">
    <citation type="submission" date="2017-02" db="EMBL/GenBank/DDBJ databases">
        <authorList>
            <person name="Peterson S.W."/>
        </authorList>
    </citation>
    <scope>NUCLEOTIDE SEQUENCE [LARGE SCALE GENOMIC DNA]</scope>
    <source>
        <strain evidence="2 3">LSP_Lj1</strain>
    </source>
</reference>
<name>A0A1R4KHR0_9ACTN</name>
<dbReference type="OrthoDB" id="9808066at2"/>
<dbReference type="STRING" id="1255658.FM114_14625"/>
<dbReference type="InterPro" id="IPR039448">
    <property type="entry name" value="Beta_helix"/>
</dbReference>
<dbReference type="PANTHER" id="PTHR36453">
    <property type="entry name" value="SECRETED PROTEIN-RELATED"/>
    <property type="match status" value="1"/>
</dbReference>
<accession>A0A1R4KHR0</accession>
<dbReference type="InterPro" id="IPR012334">
    <property type="entry name" value="Pectin_lyas_fold"/>
</dbReference>
<gene>
    <name evidence="2" type="ORF">FM114_14625</name>
</gene>
<dbReference type="Gene3D" id="2.160.20.10">
    <property type="entry name" value="Single-stranded right-handed beta-helix, Pectin lyase-like"/>
    <property type="match status" value="2"/>
</dbReference>
<protein>
    <recommendedName>
        <fullName evidence="1">Right handed beta helix domain-containing protein</fullName>
    </recommendedName>
</protein>
<dbReference type="SUPFAM" id="SSF51126">
    <property type="entry name" value="Pectin lyase-like"/>
    <property type="match status" value="1"/>
</dbReference>
<dbReference type="InterPro" id="IPR006626">
    <property type="entry name" value="PbH1"/>
</dbReference>